<evidence type="ECO:0000313" key="2">
    <source>
        <dbReference type="EMBL" id="SIS80571.1"/>
    </source>
</evidence>
<dbReference type="AlphaFoldDB" id="A0A1N7M3Q6"/>
<dbReference type="Pfam" id="PF03938">
    <property type="entry name" value="OmpH"/>
    <property type="match status" value="1"/>
</dbReference>
<dbReference type="SUPFAM" id="SSF111384">
    <property type="entry name" value="OmpH-like"/>
    <property type="match status" value="1"/>
</dbReference>
<dbReference type="RefSeq" id="WP_083952054.1">
    <property type="nucleotide sequence ID" value="NZ_FTOG01000005.1"/>
</dbReference>
<organism evidence="2 3">
    <name type="scientific">Rhodobacter aestuarii</name>
    <dbReference type="NCBI Taxonomy" id="453582"/>
    <lineage>
        <taxon>Bacteria</taxon>
        <taxon>Pseudomonadati</taxon>
        <taxon>Pseudomonadota</taxon>
        <taxon>Alphaproteobacteria</taxon>
        <taxon>Rhodobacterales</taxon>
        <taxon>Rhodobacter group</taxon>
        <taxon>Rhodobacter</taxon>
    </lineage>
</organism>
<evidence type="ECO:0000256" key="1">
    <source>
        <dbReference type="SAM" id="MobiDB-lite"/>
    </source>
</evidence>
<dbReference type="GO" id="GO:0051082">
    <property type="term" value="F:unfolded protein binding"/>
    <property type="evidence" value="ECO:0007669"/>
    <property type="project" value="InterPro"/>
</dbReference>
<dbReference type="OrthoDB" id="7868372at2"/>
<dbReference type="Gene3D" id="3.30.910.20">
    <property type="entry name" value="Skp domain"/>
    <property type="match status" value="1"/>
</dbReference>
<sequence length="229" mass="24328">MRGICPHIFARPGGLPGLLRASLLGVALLLPIAVPVSAQDGAGAHAPLPVLTMDVEGLFERTLWGKRIMSELAAESAALTAENNRIADDLIAEEKSLTDRRASLAPGAFRAEADAFDERATGIRNAQRAKSQALSQSFENQRQAFYTTVAPLMDEFLASRGAVVLLDRRAIIRGLEAADITDELVDMVNARMGDGLTQSLPDTPAPLGDLPAPMPQPPSLPDTTRPSGN</sequence>
<name>A0A1N7M3Q6_9RHOB</name>
<accession>A0A1N7M3Q6</accession>
<dbReference type="Proteomes" id="UP000186221">
    <property type="component" value="Unassembled WGS sequence"/>
</dbReference>
<evidence type="ECO:0000313" key="3">
    <source>
        <dbReference type="Proteomes" id="UP000186221"/>
    </source>
</evidence>
<dbReference type="InterPro" id="IPR024930">
    <property type="entry name" value="Skp_dom_sf"/>
</dbReference>
<dbReference type="SMART" id="SM00935">
    <property type="entry name" value="OmpH"/>
    <property type="match status" value="1"/>
</dbReference>
<dbReference type="STRING" id="453582.SAMN05421580_10585"/>
<dbReference type="EMBL" id="FTOG01000005">
    <property type="protein sequence ID" value="SIS80571.1"/>
    <property type="molecule type" value="Genomic_DNA"/>
</dbReference>
<dbReference type="InterPro" id="IPR005632">
    <property type="entry name" value="Chaperone_Skp"/>
</dbReference>
<proteinExistence type="predicted"/>
<feature type="region of interest" description="Disordered" evidence="1">
    <location>
        <begin position="195"/>
        <end position="229"/>
    </location>
</feature>
<reference evidence="3" key="1">
    <citation type="submission" date="2017-01" db="EMBL/GenBank/DDBJ databases">
        <authorList>
            <person name="Varghese N."/>
            <person name="Submissions S."/>
        </authorList>
    </citation>
    <scope>NUCLEOTIDE SEQUENCE [LARGE SCALE GENOMIC DNA]</scope>
    <source>
        <strain evidence="3">DSM 19945</strain>
    </source>
</reference>
<gene>
    <name evidence="2" type="ORF">SAMN05421580_10585</name>
</gene>
<protein>
    <submittedName>
        <fullName evidence="2">Periplasmic chaperone for outer membrane proteins Skp</fullName>
    </submittedName>
</protein>
<keyword evidence="3" id="KW-1185">Reference proteome</keyword>